<dbReference type="CDD" id="cd02235">
    <property type="entry name" value="cupin_BLL4011-like"/>
    <property type="match status" value="1"/>
</dbReference>
<feature type="signal peptide" evidence="1">
    <location>
        <begin position="1"/>
        <end position="27"/>
    </location>
</feature>
<dbReference type="AlphaFoldDB" id="A0A238K1L3"/>
<dbReference type="EMBL" id="FXYF01000002">
    <property type="protein sequence ID" value="SMX36789.1"/>
    <property type="molecule type" value="Genomic_DNA"/>
</dbReference>
<dbReference type="SUPFAM" id="SSF51182">
    <property type="entry name" value="RmlC-like cupins"/>
    <property type="match status" value="1"/>
</dbReference>
<dbReference type="Proteomes" id="UP000207598">
    <property type="component" value="Unassembled WGS sequence"/>
</dbReference>
<dbReference type="PANTHER" id="PTHR38599">
    <property type="entry name" value="CUPIN DOMAIN PROTEIN (AFU_ORTHOLOGUE AFUA_3G13620)"/>
    <property type="match status" value="1"/>
</dbReference>
<dbReference type="RefSeq" id="WP_094019898.1">
    <property type="nucleotide sequence ID" value="NZ_FXYF01000002.1"/>
</dbReference>
<proteinExistence type="predicted"/>
<dbReference type="Gene3D" id="2.60.120.10">
    <property type="entry name" value="Jelly Rolls"/>
    <property type="match status" value="1"/>
</dbReference>
<name>A0A238K1L3_9RHOB</name>
<dbReference type="InterPro" id="IPR011051">
    <property type="entry name" value="RmlC_Cupin_sf"/>
</dbReference>
<gene>
    <name evidence="3" type="ORF">MAA8898_01045</name>
</gene>
<accession>A0A238K1L3</accession>
<dbReference type="OrthoDB" id="9793521at2"/>
<keyword evidence="1" id="KW-0732">Signal</keyword>
<dbReference type="PANTHER" id="PTHR38599:SF1">
    <property type="entry name" value="CUPIN DOMAIN PROTEIN (AFU_ORTHOLOGUE AFUA_3G13620)"/>
    <property type="match status" value="1"/>
</dbReference>
<evidence type="ECO:0000259" key="2">
    <source>
        <dbReference type="Pfam" id="PF07883"/>
    </source>
</evidence>
<evidence type="ECO:0000313" key="3">
    <source>
        <dbReference type="EMBL" id="SMX36789.1"/>
    </source>
</evidence>
<dbReference type="Pfam" id="PF07883">
    <property type="entry name" value="Cupin_2"/>
    <property type="match status" value="1"/>
</dbReference>
<dbReference type="InterPro" id="IPR014710">
    <property type="entry name" value="RmlC-like_jellyroll"/>
</dbReference>
<dbReference type="InterPro" id="IPR013096">
    <property type="entry name" value="Cupin_2"/>
</dbReference>
<organism evidence="3 4">
    <name type="scientific">Maliponia aquimaris</name>
    <dbReference type="NCBI Taxonomy" id="1673631"/>
    <lineage>
        <taxon>Bacteria</taxon>
        <taxon>Pseudomonadati</taxon>
        <taxon>Pseudomonadota</taxon>
        <taxon>Alphaproteobacteria</taxon>
        <taxon>Rhodobacterales</taxon>
        <taxon>Paracoccaceae</taxon>
        <taxon>Maliponia</taxon>
    </lineage>
</organism>
<feature type="chain" id="PRO_5012805426" evidence="1">
    <location>
        <begin position="28"/>
        <end position="140"/>
    </location>
</feature>
<protein>
    <submittedName>
        <fullName evidence="3">Cupin domain protein</fullName>
    </submittedName>
</protein>
<keyword evidence="4" id="KW-1185">Reference proteome</keyword>
<sequence>MISIRPGVCALALAFVLGLAPAGDVLAQQTTAAPAETIKRTPLQKFAVPDSNYGTVIGLAEIVPDVLIGRHSHPGPESGYVIEGSFTLLIDGEAPRDLVAGDSYLVPAGVIHDARSGAQGAKVIATYVIENGQPLATPAN</sequence>
<feature type="domain" description="Cupin type-2" evidence="2">
    <location>
        <begin position="61"/>
        <end position="116"/>
    </location>
</feature>
<reference evidence="3 4" key="1">
    <citation type="submission" date="2017-05" db="EMBL/GenBank/DDBJ databases">
        <authorList>
            <person name="Song R."/>
            <person name="Chenine A.L."/>
            <person name="Ruprecht R.M."/>
        </authorList>
    </citation>
    <scope>NUCLEOTIDE SEQUENCE [LARGE SCALE GENOMIC DNA]</scope>
    <source>
        <strain evidence="3 4">CECT 8898</strain>
    </source>
</reference>
<evidence type="ECO:0000313" key="4">
    <source>
        <dbReference type="Proteomes" id="UP000207598"/>
    </source>
</evidence>
<evidence type="ECO:0000256" key="1">
    <source>
        <dbReference type="SAM" id="SignalP"/>
    </source>
</evidence>